<keyword evidence="11" id="KW-1185">Reference proteome</keyword>
<dbReference type="AlphaFoldDB" id="A0A9R1VJ65"/>
<evidence type="ECO:0000256" key="4">
    <source>
        <dbReference type="ARBA" id="ARBA00022741"/>
    </source>
</evidence>
<dbReference type="GO" id="GO:0016301">
    <property type="term" value="F:kinase activity"/>
    <property type="evidence" value="ECO:0000318"/>
    <property type="project" value="GO_Central"/>
</dbReference>
<dbReference type="PANTHER" id="PTHR47987:SF14">
    <property type="entry name" value="RECEPTOR-LIKE CYTOSOLIC SERINE_THREONINE-PROTEIN KINASE RBK2"/>
    <property type="match status" value="1"/>
</dbReference>
<keyword evidence="5" id="KW-0418">Kinase</keyword>
<dbReference type="Proteomes" id="UP000235145">
    <property type="component" value="Unassembled WGS sequence"/>
</dbReference>
<dbReference type="PROSITE" id="PS00108">
    <property type="entry name" value="PROTEIN_KINASE_ST"/>
    <property type="match status" value="1"/>
</dbReference>
<dbReference type="FunFam" id="1.10.510.10:FF:001023">
    <property type="entry name" value="Os07g0541700 protein"/>
    <property type="match status" value="1"/>
</dbReference>
<dbReference type="InterPro" id="IPR001245">
    <property type="entry name" value="Ser-Thr/Tyr_kinase_cat_dom"/>
</dbReference>
<proteinExistence type="predicted"/>
<evidence type="ECO:0000256" key="8">
    <source>
        <dbReference type="ARBA" id="ARBA00048679"/>
    </source>
</evidence>
<keyword evidence="2" id="KW-0723">Serine/threonine-protein kinase</keyword>
<evidence type="ECO:0000313" key="11">
    <source>
        <dbReference type="Proteomes" id="UP000235145"/>
    </source>
</evidence>
<comment type="catalytic activity">
    <reaction evidence="7">
        <text>L-threonyl-[protein] + ATP = O-phospho-L-threonyl-[protein] + ADP + H(+)</text>
        <dbReference type="Rhea" id="RHEA:46608"/>
        <dbReference type="Rhea" id="RHEA-COMP:11060"/>
        <dbReference type="Rhea" id="RHEA-COMP:11605"/>
        <dbReference type="ChEBI" id="CHEBI:15378"/>
        <dbReference type="ChEBI" id="CHEBI:30013"/>
        <dbReference type="ChEBI" id="CHEBI:30616"/>
        <dbReference type="ChEBI" id="CHEBI:61977"/>
        <dbReference type="ChEBI" id="CHEBI:456216"/>
        <dbReference type="EC" id="2.7.11.1"/>
    </reaction>
</comment>
<dbReference type="InterPro" id="IPR011009">
    <property type="entry name" value="Kinase-like_dom_sf"/>
</dbReference>
<dbReference type="Gene3D" id="1.10.510.10">
    <property type="entry name" value="Transferase(Phosphotransferase) domain 1"/>
    <property type="match status" value="1"/>
</dbReference>
<evidence type="ECO:0000256" key="7">
    <source>
        <dbReference type="ARBA" id="ARBA00047899"/>
    </source>
</evidence>
<gene>
    <name evidence="10" type="ORF">LSAT_V11C500242920</name>
</gene>
<evidence type="ECO:0000256" key="5">
    <source>
        <dbReference type="ARBA" id="ARBA00022777"/>
    </source>
</evidence>
<evidence type="ECO:0000259" key="9">
    <source>
        <dbReference type="PROSITE" id="PS50011"/>
    </source>
</evidence>
<evidence type="ECO:0000256" key="6">
    <source>
        <dbReference type="ARBA" id="ARBA00022840"/>
    </source>
</evidence>
<comment type="caution">
    <text evidence="10">The sequence shown here is derived from an EMBL/GenBank/DDBJ whole genome shotgun (WGS) entry which is preliminary data.</text>
</comment>
<sequence length="254" mass="28893">MEEQIIGFLSEIGTIAHVDHPNTAKLIGYGVEGGTHLVMELSPHGSLGSLLRSGPKEKLDWNARYKIIHGTTNGLLYLHEDCQRRIIHRDIKADNILLTENFEPQICDFGLATWLPKEWSHHNVSKFEGTFGYVKRKIKILVLLSMKITMRSYFAPEYFMHGIVDEKIDVFSFGVLVLEIITGRQALDDSQRSLVLWAKPLMENNLIKELVDPCLGDDYNPQELERAIIAASLCIELTPVLRPRMSQTSLFESF</sequence>
<name>A0A9R1VJ65_LACSA</name>
<dbReference type="InterPro" id="IPR000719">
    <property type="entry name" value="Prot_kinase_dom"/>
</dbReference>
<keyword evidence="6" id="KW-0067">ATP-binding</keyword>
<dbReference type="Pfam" id="PF07714">
    <property type="entry name" value="PK_Tyr_Ser-Thr"/>
    <property type="match status" value="1"/>
</dbReference>
<keyword evidence="3" id="KW-0808">Transferase</keyword>
<dbReference type="GO" id="GO:0005524">
    <property type="term" value="F:ATP binding"/>
    <property type="evidence" value="ECO:0007669"/>
    <property type="project" value="UniProtKB-KW"/>
</dbReference>
<protein>
    <recommendedName>
        <fullName evidence="1">non-specific serine/threonine protein kinase</fullName>
        <ecNumber evidence="1">2.7.11.1</ecNumber>
    </recommendedName>
</protein>
<reference evidence="10 11" key="1">
    <citation type="journal article" date="2017" name="Nat. Commun.">
        <title>Genome assembly with in vitro proximity ligation data and whole-genome triplication in lettuce.</title>
        <authorList>
            <person name="Reyes-Chin-Wo S."/>
            <person name="Wang Z."/>
            <person name="Yang X."/>
            <person name="Kozik A."/>
            <person name="Arikit S."/>
            <person name="Song C."/>
            <person name="Xia L."/>
            <person name="Froenicke L."/>
            <person name="Lavelle D.O."/>
            <person name="Truco M.J."/>
            <person name="Xia R."/>
            <person name="Zhu S."/>
            <person name="Xu C."/>
            <person name="Xu H."/>
            <person name="Xu X."/>
            <person name="Cox K."/>
            <person name="Korf I."/>
            <person name="Meyers B.C."/>
            <person name="Michelmore R.W."/>
        </authorList>
    </citation>
    <scope>NUCLEOTIDE SEQUENCE [LARGE SCALE GENOMIC DNA]</scope>
    <source>
        <strain evidence="11">cv. Salinas</strain>
        <tissue evidence="10">Seedlings</tissue>
    </source>
</reference>
<dbReference type="SMART" id="SM00220">
    <property type="entry name" value="S_TKc"/>
    <property type="match status" value="1"/>
</dbReference>
<dbReference type="InterPro" id="IPR008271">
    <property type="entry name" value="Ser/Thr_kinase_AS"/>
</dbReference>
<evidence type="ECO:0000313" key="10">
    <source>
        <dbReference type="EMBL" id="KAJ0207185.1"/>
    </source>
</evidence>
<dbReference type="EMBL" id="NBSK02000005">
    <property type="protein sequence ID" value="KAJ0207185.1"/>
    <property type="molecule type" value="Genomic_DNA"/>
</dbReference>
<evidence type="ECO:0000256" key="1">
    <source>
        <dbReference type="ARBA" id="ARBA00012513"/>
    </source>
</evidence>
<feature type="domain" description="Protein kinase" evidence="9">
    <location>
        <begin position="1"/>
        <end position="254"/>
    </location>
</feature>
<evidence type="ECO:0000256" key="3">
    <source>
        <dbReference type="ARBA" id="ARBA00022679"/>
    </source>
</evidence>
<organism evidence="10 11">
    <name type="scientific">Lactuca sativa</name>
    <name type="common">Garden lettuce</name>
    <dbReference type="NCBI Taxonomy" id="4236"/>
    <lineage>
        <taxon>Eukaryota</taxon>
        <taxon>Viridiplantae</taxon>
        <taxon>Streptophyta</taxon>
        <taxon>Embryophyta</taxon>
        <taxon>Tracheophyta</taxon>
        <taxon>Spermatophyta</taxon>
        <taxon>Magnoliopsida</taxon>
        <taxon>eudicotyledons</taxon>
        <taxon>Gunneridae</taxon>
        <taxon>Pentapetalae</taxon>
        <taxon>asterids</taxon>
        <taxon>campanulids</taxon>
        <taxon>Asterales</taxon>
        <taxon>Asteraceae</taxon>
        <taxon>Cichorioideae</taxon>
        <taxon>Cichorieae</taxon>
        <taxon>Lactucinae</taxon>
        <taxon>Lactuca</taxon>
    </lineage>
</organism>
<dbReference type="EC" id="2.7.11.1" evidence="1"/>
<evidence type="ECO:0000256" key="2">
    <source>
        <dbReference type="ARBA" id="ARBA00022527"/>
    </source>
</evidence>
<accession>A0A9R1VJ65</accession>
<dbReference type="PANTHER" id="PTHR47987">
    <property type="entry name" value="OS08G0249100 PROTEIN"/>
    <property type="match status" value="1"/>
</dbReference>
<comment type="catalytic activity">
    <reaction evidence="8">
        <text>L-seryl-[protein] + ATP = O-phospho-L-seryl-[protein] + ADP + H(+)</text>
        <dbReference type="Rhea" id="RHEA:17989"/>
        <dbReference type="Rhea" id="RHEA-COMP:9863"/>
        <dbReference type="Rhea" id="RHEA-COMP:11604"/>
        <dbReference type="ChEBI" id="CHEBI:15378"/>
        <dbReference type="ChEBI" id="CHEBI:29999"/>
        <dbReference type="ChEBI" id="CHEBI:30616"/>
        <dbReference type="ChEBI" id="CHEBI:83421"/>
        <dbReference type="ChEBI" id="CHEBI:456216"/>
        <dbReference type="EC" id="2.7.11.1"/>
    </reaction>
</comment>
<dbReference type="PROSITE" id="PS50011">
    <property type="entry name" value="PROTEIN_KINASE_DOM"/>
    <property type="match status" value="1"/>
</dbReference>
<dbReference type="SUPFAM" id="SSF56112">
    <property type="entry name" value="Protein kinase-like (PK-like)"/>
    <property type="match status" value="1"/>
</dbReference>
<dbReference type="GO" id="GO:0004674">
    <property type="term" value="F:protein serine/threonine kinase activity"/>
    <property type="evidence" value="ECO:0007669"/>
    <property type="project" value="UniProtKB-KW"/>
</dbReference>
<dbReference type="InterPro" id="IPR046958">
    <property type="entry name" value="RBK1/2/STUNTED"/>
</dbReference>
<keyword evidence="4" id="KW-0547">Nucleotide-binding</keyword>